<dbReference type="GO" id="GO:0046294">
    <property type="term" value="P:formaldehyde catabolic process"/>
    <property type="evidence" value="ECO:0007669"/>
    <property type="project" value="TreeGrafter"/>
</dbReference>
<dbReference type="GeneTree" id="ENSGT00940000176100"/>
<keyword evidence="5" id="KW-1185">Reference proteome</keyword>
<reference evidence="4" key="3">
    <citation type="submission" date="2025-09" db="UniProtKB">
        <authorList>
            <consortium name="Ensembl"/>
        </authorList>
    </citation>
    <scope>IDENTIFICATION</scope>
</reference>
<dbReference type="PANTHER" id="PTHR43880">
    <property type="entry name" value="ALCOHOL DEHYDROGENASE"/>
    <property type="match status" value="1"/>
</dbReference>
<dbReference type="GO" id="GO:0008270">
    <property type="term" value="F:zinc ion binding"/>
    <property type="evidence" value="ECO:0007669"/>
    <property type="project" value="TreeGrafter"/>
</dbReference>
<dbReference type="Proteomes" id="UP000694547">
    <property type="component" value="Chromosome 13"/>
</dbReference>
<dbReference type="PANTHER" id="PTHR43880:SF4">
    <property type="entry name" value="ALCOHOL DEHYDROGENASE CLASS-3"/>
    <property type="match status" value="1"/>
</dbReference>
<evidence type="ECO:0000313" key="5">
    <source>
        <dbReference type="Proteomes" id="UP000694547"/>
    </source>
</evidence>
<dbReference type="GO" id="GO:0051903">
    <property type="term" value="F:S-(hydroxymethyl)glutathione dehydrogenase [NAD(P)+] activity"/>
    <property type="evidence" value="ECO:0007669"/>
    <property type="project" value="TreeGrafter"/>
</dbReference>
<keyword evidence="2" id="KW-0479">Metal-binding</keyword>
<proteinExistence type="predicted"/>
<keyword evidence="3" id="KW-0862">Zinc</keyword>
<evidence type="ECO:0000256" key="1">
    <source>
        <dbReference type="ARBA" id="ARBA00011738"/>
    </source>
</evidence>
<evidence type="ECO:0000256" key="2">
    <source>
        <dbReference type="ARBA" id="ARBA00022723"/>
    </source>
</evidence>
<dbReference type="Gene3D" id="3.90.180.10">
    <property type="entry name" value="Medium-chain alcohol dehydrogenases, catalytic domain"/>
    <property type="match status" value="1"/>
</dbReference>
<sequence>LTNQKTNKQQVIMCMAAVTWEAGKPLSIEEIEVPPPKAHQVRIETISNAICHTDASVPSRWHGRKYPIWNLSTFS</sequence>
<protein>
    <submittedName>
        <fullName evidence="4">Uncharacterized protein</fullName>
    </submittedName>
</protein>
<dbReference type="Ensembl" id="ENSPEMT00000040314.1">
    <property type="protein sequence ID" value="ENSPEMP00000033969.1"/>
    <property type="gene ID" value="ENSPEMG00000024519.1"/>
</dbReference>
<organism evidence="4 5">
    <name type="scientific">Peromyscus maniculatus bairdii</name>
    <name type="common">Prairie deer mouse</name>
    <dbReference type="NCBI Taxonomy" id="230844"/>
    <lineage>
        <taxon>Eukaryota</taxon>
        <taxon>Metazoa</taxon>
        <taxon>Chordata</taxon>
        <taxon>Craniata</taxon>
        <taxon>Vertebrata</taxon>
        <taxon>Euteleostomi</taxon>
        <taxon>Mammalia</taxon>
        <taxon>Eutheria</taxon>
        <taxon>Euarchontoglires</taxon>
        <taxon>Glires</taxon>
        <taxon>Rodentia</taxon>
        <taxon>Myomorpha</taxon>
        <taxon>Muroidea</taxon>
        <taxon>Cricetidae</taxon>
        <taxon>Neotominae</taxon>
        <taxon>Peromyscus</taxon>
    </lineage>
</organism>
<dbReference type="GO" id="GO:0005829">
    <property type="term" value="C:cytosol"/>
    <property type="evidence" value="ECO:0007669"/>
    <property type="project" value="TreeGrafter"/>
</dbReference>
<dbReference type="SUPFAM" id="SSF50129">
    <property type="entry name" value="GroES-like"/>
    <property type="match status" value="1"/>
</dbReference>
<accession>A0A8C8UMD5</accession>
<evidence type="ECO:0000313" key="4">
    <source>
        <dbReference type="Ensembl" id="ENSPEMP00000033969.1"/>
    </source>
</evidence>
<dbReference type="AlphaFoldDB" id="A0A8C8UMD5"/>
<comment type="subunit">
    <text evidence="1">Homodimer.</text>
</comment>
<reference evidence="4" key="2">
    <citation type="submission" date="2025-08" db="UniProtKB">
        <authorList>
            <consortium name="Ensembl"/>
        </authorList>
    </citation>
    <scope>IDENTIFICATION</scope>
</reference>
<dbReference type="InterPro" id="IPR011032">
    <property type="entry name" value="GroES-like_sf"/>
</dbReference>
<name>A0A8C8UMD5_PERMB</name>
<evidence type="ECO:0000256" key="3">
    <source>
        <dbReference type="ARBA" id="ARBA00022833"/>
    </source>
</evidence>
<reference evidence="4 5" key="1">
    <citation type="submission" date="2018-10" db="EMBL/GenBank/DDBJ databases">
        <title>Improved assembly of the deer mouse Peromyscus maniculatus genome.</title>
        <authorList>
            <person name="Lassance J.-M."/>
            <person name="Hoekstra H.E."/>
        </authorList>
    </citation>
    <scope>NUCLEOTIDE SEQUENCE [LARGE SCALE GENOMIC DNA]</scope>
</reference>